<dbReference type="AlphaFoldDB" id="A0AAD4HFW0"/>
<accession>A0AAD4HFW0</accession>
<organism evidence="2 3">
    <name type="scientific">Suillus fuscotomentosus</name>
    <dbReference type="NCBI Taxonomy" id="1912939"/>
    <lineage>
        <taxon>Eukaryota</taxon>
        <taxon>Fungi</taxon>
        <taxon>Dikarya</taxon>
        <taxon>Basidiomycota</taxon>
        <taxon>Agaricomycotina</taxon>
        <taxon>Agaricomycetes</taxon>
        <taxon>Agaricomycetidae</taxon>
        <taxon>Boletales</taxon>
        <taxon>Suillineae</taxon>
        <taxon>Suillaceae</taxon>
        <taxon>Suillus</taxon>
    </lineage>
</organism>
<evidence type="ECO:0000256" key="1">
    <source>
        <dbReference type="SAM" id="MobiDB-lite"/>
    </source>
</evidence>
<sequence length="222" mass="23253">MPPRAVASPKKKRSKCKASDASKAALPKRPCTANVTDTIPSTPLVSLGLTEADVMGAPRRSGRPNAGTGGRNAQLEKIGLVLESQSLSRKPKGTTSLDALNPVPPPPYNPDSSSLDASTLVPSFLSQQSGGRFGFAPSTTTRIPPSNAKSNPQVLNDPYIAMGMNIAEKRNQNALVDHAHSSQPLLGATYSDNLDPALRKEEGIVRQTLHASVAAALACGRL</sequence>
<feature type="region of interest" description="Disordered" evidence="1">
    <location>
        <begin position="85"/>
        <end position="115"/>
    </location>
</feature>
<dbReference type="RefSeq" id="XP_041220578.1">
    <property type="nucleotide sequence ID" value="XM_041377476.1"/>
</dbReference>
<dbReference type="Proteomes" id="UP001195769">
    <property type="component" value="Unassembled WGS sequence"/>
</dbReference>
<name>A0AAD4HFW0_9AGAM</name>
<keyword evidence="3" id="KW-1185">Reference proteome</keyword>
<comment type="caution">
    <text evidence="2">The sequence shown here is derived from an EMBL/GenBank/DDBJ whole genome shotgun (WGS) entry which is preliminary data.</text>
</comment>
<dbReference type="EMBL" id="JABBWK010000072">
    <property type="protein sequence ID" value="KAG1895002.1"/>
    <property type="molecule type" value="Genomic_DNA"/>
</dbReference>
<dbReference type="GeneID" id="64671774"/>
<feature type="compositionally biased region" description="Polar residues" evidence="1">
    <location>
        <begin position="33"/>
        <end position="44"/>
    </location>
</feature>
<reference evidence="2" key="1">
    <citation type="journal article" date="2020" name="New Phytol.">
        <title>Comparative genomics reveals dynamic genome evolution in host specialist ectomycorrhizal fungi.</title>
        <authorList>
            <person name="Lofgren L.A."/>
            <person name="Nguyen N.H."/>
            <person name="Vilgalys R."/>
            <person name="Ruytinx J."/>
            <person name="Liao H.L."/>
            <person name="Branco S."/>
            <person name="Kuo A."/>
            <person name="LaButti K."/>
            <person name="Lipzen A."/>
            <person name="Andreopoulos W."/>
            <person name="Pangilinan J."/>
            <person name="Riley R."/>
            <person name="Hundley H."/>
            <person name="Na H."/>
            <person name="Barry K."/>
            <person name="Grigoriev I.V."/>
            <person name="Stajich J.E."/>
            <person name="Kennedy P.G."/>
        </authorList>
    </citation>
    <scope>NUCLEOTIDE SEQUENCE</scope>
    <source>
        <strain evidence="2">FC203</strain>
    </source>
</reference>
<proteinExistence type="predicted"/>
<evidence type="ECO:0000313" key="2">
    <source>
        <dbReference type="EMBL" id="KAG1895002.1"/>
    </source>
</evidence>
<feature type="region of interest" description="Disordered" evidence="1">
    <location>
        <begin position="1"/>
        <end position="73"/>
    </location>
</feature>
<evidence type="ECO:0000313" key="3">
    <source>
        <dbReference type="Proteomes" id="UP001195769"/>
    </source>
</evidence>
<protein>
    <submittedName>
        <fullName evidence="2">Uncharacterized protein</fullName>
    </submittedName>
</protein>
<gene>
    <name evidence="2" type="ORF">F5891DRAFT_984586</name>
</gene>